<organism evidence="2 3">
    <name type="scientific">Echeneis naucrates</name>
    <name type="common">Live sharksucker</name>
    <dbReference type="NCBI Taxonomy" id="173247"/>
    <lineage>
        <taxon>Eukaryota</taxon>
        <taxon>Metazoa</taxon>
        <taxon>Chordata</taxon>
        <taxon>Craniata</taxon>
        <taxon>Vertebrata</taxon>
        <taxon>Euteleostomi</taxon>
        <taxon>Actinopterygii</taxon>
        <taxon>Neopterygii</taxon>
        <taxon>Teleostei</taxon>
        <taxon>Neoteleostei</taxon>
        <taxon>Acanthomorphata</taxon>
        <taxon>Carangaria</taxon>
        <taxon>Carangiformes</taxon>
        <taxon>Echeneidae</taxon>
        <taxon>Echeneis</taxon>
    </lineage>
</organism>
<reference evidence="2" key="1">
    <citation type="submission" date="2021-04" db="EMBL/GenBank/DDBJ databases">
        <authorList>
            <consortium name="Wellcome Sanger Institute Data Sharing"/>
        </authorList>
    </citation>
    <scope>NUCLEOTIDE SEQUENCE [LARGE SCALE GENOMIC DNA]</scope>
</reference>
<dbReference type="FunCoup" id="A0A665VWA4">
    <property type="interactions" value="43"/>
</dbReference>
<feature type="domain" description="Pirin C-terminal" evidence="1">
    <location>
        <begin position="113"/>
        <end position="190"/>
    </location>
</feature>
<dbReference type="PANTHER" id="PTHR13903">
    <property type="entry name" value="PIRIN-RELATED"/>
    <property type="match status" value="1"/>
</dbReference>
<dbReference type="GO" id="GO:0005634">
    <property type="term" value="C:nucleus"/>
    <property type="evidence" value="ECO:0007669"/>
    <property type="project" value="TreeGrafter"/>
</dbReference>
<dbReference type="SUPFAM" id="SSF51182">
    <property type="entry name" value="RmlC-like cupins"/>
    <property type="match status" value="1"/>
</dbReference>
<keyword evidence="3" id="KW-1185">Reference proteome</keyword>
<dbReference type="InterPro" id="IPR012093">
    <property type="entry name" value="Pirin"/>
</dbReference>
<protein>
    <submittedName>
        <fullName evidence="2">Pirin</fullName>
    </submittedName>
</protein>
<dbReference type="Proteomes" id="UP000472264">
    <property type="component" value="Chromosome 3"/>
</dbReference>
<accession>A0A665VWA4</accession>
<reference evidence="2" key="3">
    <citation type="submission" date="2025-09" db="UniProtKB">
        <authorList>
            <consortium name="Ensembl"/>
        </authorList>
    </citation>
    <scope>IDENTIFICATION</scope>
</reference>
<dbReference type="Pfam" id="PF05726">
    <property type="entry name" value="Pirin_C"/>
    <property type="match status" value="1"/>
</dbReference>
<evidence type="ECO:0000259" key="1">
    <source>
        <dbReference type="Pfam" id="PF05726"/>
    </source>
</evidence>
<dbReference type="InterPro" id="IPR008778">
    <property type="entry name" value="Pirin_C_dom"/>
</dbReference>
<reference evidence="2" key="2">
    <citation type="submission" date="2025-08" db="UniProtKB">
        <authorList>
            <consortium name="Ensembl"/>
        </authorList>
    </citation>
    <scope>IDENTIFICATION</scope>
</reference>
<evidence type="ECO:0000313" key="2">
    <source>
        <dbReference type="Ensembl" id="ENSENLP00000036124.1"/>
    </source>
</evidence>
<evidence type="ECO:0000313" key="3">
    <source>
        <dbReference type="Proteomes" id="UP000472264"/>
    </source>
</evidence>
<dbReference type="GO" id="GO:0030224">
    <property type="term" value="P:monocyte differentiation"/>
    <property type="evidence" value="ECO:0007669"/>
    <property type="project" value="TreeGrafter"/>
</dbReference>
<sequence length="205" mass="23311">FARTHMTFEITQLWGQITGSSLQVQMFTSEPQTLRSAPLFLYGPTTVSTHGLTAHEDFCGQSGQLKPRDLQVMHSFIHLQPLFVSRSRWVLEPIPAHLLSCTDFSFFQGPDQKQQKVEPPHTVVFGDGDSVKIQNNDFGVSHFLSITGEPINQPATWYVSLSLKKRSPFVMTTEEEVEQAIRDYQRGQNGFQRAINWRSKIRVSS</sequence>
<dbReference type="InParanoid" id="A0A665VWA4"/>
<dbReference type="InterPro" id="IPR011051">
    <property type="entry name" value="RmlC_Cupin_sf"/>
</dbReference>
<dbReference type="InterPro" id="IPR014710">
    <property type="entry name" value="RmlC-like_jellyroll"/>
</dbReference>
<dbReference type="AlphaFoldDB" id="A0A665VWA4"/>
<name>A0A665VWA4_ECHNA</name>
<dbReference type="Gene3D" id="2.60.120.10">
    <property type="entry name" value="Jelly Rolls"/>
    <property type="match status" value="1"/>
</dbReference>
<dbReference type="Ensembl" id="ENSENLT00000037082.1">
    <property type="protein sequence ID" value="ENSENLP00000036124.1"/>
    <property type="gene ID" value="ENSENLG00000015723.1"/>
</dbReference>
<dbReference type="PANTHER" id="PTHR13903:SF8">
    <property type="entry name" value="PIRIN"/>
    <property type="match status" value="1"/>
</dbReference>
<proteinExistence type="predicted"/>
<dbReference type="GO" id="GO:0008127">
    <property type="term" value="F:quercetin 2,3-dioxygenase activity"/>
    <property type="evidence" value="ECO:0007669"/>
    <property type="project" value="TreeGrafter"/>
</dbReference>